<dbReference type="EMBL" id="UINC01125035">
    <property type="protein sequence ID" value="SVD02591.1"/>
    <property type="molecule type" value="Genomic_DNA"/>
</dbReference>
<evidence type="ECO:0000313" key="2">
    <source>
        <dbReference type="EMBL" id="SVD02591.1"/>
    </source>
</evidence>
<keyword evidence="1" id="KW-0472">Membrane</keyword>
<reference evidence="2" key="1">
    <citation type="submission" date="2018-05" db="EMBL/GenBank/DDBJ databases">
        <authorList>
            <person name="Lanie J.A."/>
            <person name="Ng W.-L."/>
            <person name="Kazmierczak K.M."/>
            <person name="Andrzejewski T.M."/>
            <person name="Davidsen T.M."/>
            <person name="Wayne K.J."/>
            <person name="Tettelin H."/>
            <person name="Glass J.I."/>
            <person name="Rusch D."/>
            <person name="Podicherti R."/>
            <person name="Tsui H.-C.T."/>
            <person name="Winkler M.E."/>
        </authorList>
    </citation>
    <scope>NUCLEOTIDE SEQUENCE</scope>
</reference>
<feature type="transmembrane region" description="Helical" evidence="1">
    <location>
        <begin position="7"/>
        <end position="27"/>
    </location>
</feature>
<evidence type="ECO:0000256" key="1">
    <source>
        <dbReference type="SAM" id="Phobius"/>
    </source>
</evidence>
<feature type="non-terminal residue" evidence="2">
    <location>
        <position position="312"/>
    </location>
</feature>
<name>A0A382S102_9ZZZZ</name>
<organism evidence="2">
    <name type="scientific">marine metagenome</name>
    <dbReference type="NCBI Taxonomy" id="408172"/>
    <lineage>
        <taxon>unclassified sequences</taxon>
        <taxon>metagenomes</taxon>
        <taxon>ecological metagenomes</taxon>
    </lineage>
</organism>
<proteinExistence type="predicted"/>
<accession>A0A382S102</accession>
<gene>
    <name evidence="2" type="ORF">METZ01_LOCUS355445</name>
</gene>
<dbReference type="AlphaFoldDB" id="A0A382S102"/>
<keyword evidence="1" id="KW-1133">Transmembrane helix</keyword>
<keyword evidence="1" id="KW-0812">Transmembrane</keyword>
<sequence>MFWIRRLTAILIGILFGVVLITNILILRVEQTFLNPEFYKHQFEQSGLYEFVSKDLIGLGLVELQSTPPIVFSDRVSSNPLVDFPVDADEIASSIEISFPLAWLRAQVDLVLNSGLDYLAGNEEKFVIESDISQRLTRFLQDLGLLFLSEDGYAILIDEFVLPEVNEIVKYDRHLPFGIHLANGDIRSIVTNVLPRSWIEEQLKSGIEQIVPYSVGEVDEFEIRVNLKSRVDLGLVQLKTLMLKDQADVILGHIVYPELNIPTPEMLSPPSMIVIEPELLRKVVLDSIEPKWIEQQIEVIVDELGRYINEAE</sequence>
<protein>
    <submittedName>
        <fullName evidence="2">Uncharacterized protein</fullName>
    </submittedName>
</protein>